<evidence type="ECO:0000313" key="3">
    <source>
        <dbReference type="Proteomes" id="UP000187499"/>
    </source>
</evidence>
<dbReference type="OrthoDB" id="2323767at2"/>
<keyword evidence="1" id="KW-1133">Transmembrane helix</keyword>
<evidence type="ECO:0000313" key="2">
    <source>
        <dbReference type="EMBL" id="APX72896.1"/>
    </source>
</evidence>
<sequence>MNDNISYINDYSKIDPNEMDLFKNDTTKNSDGGGSNMDKYATKEELLATEKLLSEKIDYRFDLLEEKISSIPDKTRIMLNDSEKIQQKEFKDNRRFFWGTIIIGGISALSAVISAILTVVFH</sequence>
<proteinExistence type="predicted"/>
<keyword evidence="1" id="KW-0472">Membrane</keyword>
<accession>A0A1P8Q4W4</accession>
<gene>
    <name evidence="2" type="ORF">BTM29_10175</name>
</gene>
<reference evidence="3" key="1">
    <citation type="submission" date="2016-12" db="EMBL/GenBank/DDBJ databases">
        <authorList>
            <person name="Jung M.Y."/>
            <person name="Lee S.H."/>
        </authorList>
    </citation>
    <scope>NUCLEOTIDE SEQUENCE [LARGE SCALE GENOMIC DNA]</scope>
    <source>
        <strain evidence="3">WiKim39</strain>
    </source>
</reference>
<protein>
    <submittedName>
        <fullName evidence="2">Uncharacterized protein</fullName>
    </submittedName>
</protein>
<feature type="transmembrane region" description="Helical" evidence="1">
    <location>
        <begin position="96"/>
        <end position="121"/>
    </location>
</feature>
<keyword evidence="1" id="KW-0812">Transmembrane</keyword>
<keyword evidence="3" id="KW-1185">Reference proteome</keyword>
<dbReference type="EMBL" id="CP019323">
    <property type="protein sequence ID" value="APX72896.1"/>
    <property type="molecule type" value="Genomic_DNA"/>
</dbReference>
<dbReference type="KEGG" id="lalw:BTM29_10175"/>
<dbReference type="RefSeq" id="WP_076617089.1">
    <property type="nucleotide sequence ID" value="NZ_CP019323.1"/>
</dbReference>
<evidence type="ECO:0000256" key="1">
    <source>
        <dbReference type="SAM" id="Phobius"/>
    </source>
</evidence>
<organism evidence="2 3">
    <name type="scientific">Companilactobacillus allii</name>
    <dbReference type="NCBI Taxonomy" id="1847728"/>
    <lineage>
        <taxon>Bacteria</taxon>
        <taxon>Bacillati</taxon>
        <taxon>Bacillota</taxon>
        <taxon>Bacilli</taxon>
        <taxon>Lactobacillales</taxon>
        <taxon>Lactobacillaceae</taxon>
        <taxon>Companilactobacillus</taxon>
    </lineage>
</organism>
<dbReference type="STRING" id="1847728.BTM29_10175"/>
<dbReference type="Proteomes" id="UP000187499">
    <property type="component" value="Chromosome"/>
</dbReference>
<name>A0A1P8Q4W4_9LACO</name>
<dbReference type="AlphaFoldDB" id="A0A1P8Q4W4"/>